<dbReference type="AlphaFoldDB" id="A0A1B4V1V5"/>
<accession>A0A1B4V1V5</accession>
<keyword evidence="2" id="KW-1185">Reference proteome</keyword>
<proteinExistence type="predicted"/>
<protein>
    <submittedName>
        <fullName evidence="1">Uncharacterized protein</fullName>
    </submittedName>
</protein>
<evidence type="ECO:0000313" key="1">
    <source>
        <dbReference type="EMBL" id="BAU47423.1"/>
    </source>
</evidence>
<reference evidence="1 2" key="1">
    <citation type="submission" date="2015-08" db="EMBL/GenBank/DDBJ databases">
        <title>Complete genome sequence of Sulfurifustis variabilis.</title>
        <authorList>
            <person name="Miura A."/>
            <person name="Kojima H."/>
            <person name="Fukui M."/>
        </authorList>
    </citation>
    <scope>NUCLEOTIDE SEQUENCE [LARGE SCALE GENOMIC DNA]</scope>
    <source>
        <strain evidence="2">skN76</strain>
    </source>
</reference>
<gene>
    <name evidence="1" type="ORF">SVA_0844</name>
</gene>
<dbReference type="EMBL" id="AP014936">
    <property type="protein sequence ID" value="BAU47423.1"/>
    <property type="molecule type" value="Genomic_DNA"/>
</dbReference>
<evidence type="ECO:0000313" key="2">
    <source>
        <dbReference type="Proteomes" id="UP000218899"/>
    </source>
</evidence>
<name>A0A1B4V1V5_9GAMM</name>
<dbReference type="KEGG" id="sva:SVA_0844"/>
<sequence>MSYGYVTTEQLRKAEVNYTDELPPLWVHGVKQTTGRDPRGYVVWVFQRNDPLGGPLAVTPEGVVLLQEAWSKGLVR</sequence>
<dbReference type="Proteomes" id="UP000218899">
    <property type="component" value="Chromosome"/>
</dbReference>
<dbReference type="RefSeq" id="WP_096459217.1">
    <property type="nucleotide sequence ID" value="NZ_AP014936.1"/>
</dbReference>
<organism evidence="1 2">
    <name type="scientific">Sulfurifustis variabilis</name>
    <dbReference type="NCBI Taxonomy" id="1675686"/>
    <lineage>
        <taxon>Bacteria</taxon>
        <taxon>Pseudomonadati</taxon>
        <taxon>Pseudomonadota</taxon>
        <taxon>Gammaproteobacteria</taxon>
        <taxon>Acidiferrobacterales</taxon>
        <taxon>Acidiferrobacteraceae</taxon>
        <taxon>Sulfurifustis</taxon>
    </lineage>
</organism>